<dbReference type="GO" id="GO:0005789">
    <property type="term" value="C:endoplasmic reticulum membrane"/>
    <property type="evidence" value="ECO:0007669"/>
    <property type="project" value="TreeGrafter"/>
</dbReference>
<protein>
    <submittedName>
        <fullName evidence="2">Sphingomyelin synthase-related 1</fullName>
    </submittedName>
</protein>
<dbReference type="PANTHER" id="PTHR21290">
    <property type="entry name" value="SPHINGOMYELIN SYNTHETASE"/>
    <property type="match status" value="1"/>
</dbReference>
<sequence>MFSLFGSVFLLRCITMIITSLSVPGKHLECKARSYGEWRDKIRTAFLIWLGGGMSIQGVRTCGDYMFSGHTVALTL</sequence>
<organism evidence="2 3">
    <name type="scientific">Stegodyphus mimosarum</name>
    <name type="common">African social velvet spider</name>
    <dbReference type="NCBI Taxonomy" id="407821"/>
    <lineage>
        <taxon>Eukaryota</taxon>
        <taxon>Metazoa</taxon>
        <taxon>Ecdysozoa</taxon>
        <taxon>Arthropoda</taxon>
        <taxon>Chelicerata</taxon>
        <taxon>Arachnida</taxon>
        <taxon>Araneae</taxon>
        <taxon>Araneomorphae</taxon>
        <taxon>Entelegynae</taxon>
        <taxon>Eresoidea</taxon>
        <taxon>Eresidae</taxon>
        <taxon>Stegodyphus</taxon>
    </lineage>
</organism>
<gene>
    <name evidence="2" type="ORF">X975_03069</name>
</gene>
<evidence type="ECO:0000313" key="3">
    <source>
        <dbReference type="Proteomes" id="UP000054359"/>
    </source>
</evidence>
<feature type="signal peptide" evidence="1">
    <location>
        <begin position="1"/>
        <end position="20"/>
    </location>
</feature>
<dbReference type="OrthoDB" id="422827at2759"/>
<feature type="non-terminal residue" evidence="2">
    <location>
        <position position="76"/>
    </location>
</feature>
<accession>A0A087TW12</accession>
<dbReference type="InterPro" id="IPR045221">
    <property type="entry name" value="Sphingomyelin_synth-like"/>
</dbReference>
<keyword evidence="3" id="KW-1185">Reference proteome</keyword>
<dbReference type="GO" id="GO:0047493">
    <property type="term" value="F:ceramide cholinephosphotransferase activity"/>
    <property type="evidence" value="ECO:0007669"/>
    <property type="project" value="TreeGrafter"/>
</dbReference>
<dbReference type="AlphaFoldDB" id="A0A087TW12"/>
<dbReference type="OMA" id="HINCRSM"/>
<feature type="chain" id="PRO_5001829954" evidence="1">
    <location>
        <begin position="21"/>
        <end position="76"/>
    </location>
</feature>
<dbReference type="STRING" id="407821.A0A087TW12"/>
<evidence type="ECO:0000313" key="2">
    <source>
        <dbReference type="EMBL" id="KFM69301.1"/>
    </source>
</evidence>
<keyword evidence="1" id="KW-0732">Signal</keyword>
<dbReference type="Proteomes" id="UP000054359">
    <property type="component" value="Unassembled WGS sequence"/>
</dbReference>
<dbReference type="GO" id="GO:0033188">
    <property type="term" value="F:sphingomyelin synthase activity"/>
    <property type="evidence" value="ECO:0007669"/>
    <property type="project" value="TreeGrafter"/>
</dbReference>
<dbReference type="PANTHER" id="PTHR21290:SF25">
    <property type="entry name" value="SPHINGOMYELIN SYNTHASE-RELATED PROTEIN 1"/>
    <property type="match status" value="1"/>
</dbReference>
<dbReference type="EMBL" id="KK117010">
    <property type="protein sequence ID" value="KFM69301.1"/>
    <property type="molecule type" value="Genomic_DNA"/>
</dbReference>
<name>A0A087TW12_STEMI</name>
<dbReference type="GO" id="GO:0005886">
    <property type="term" value="C:plasma membrane"/>
    <property type="evidence" value="ECO:0007669"/>
    <property type="project" value="TreeGrafter"/>
</dbReference>
<dbReference type="GO" id="GO:0046513">
    <property type="term" value="P:ceramide biosynthetic process"/>
    <property type="evidence" value="ECO:0007669"/>
    <property type="project" value="TreeGrafter"/>
</dbReference>
<dbReference type="GO" id="GO:0000139">
    <property type="term" value="C:Golgi membrane"/>
    <property type="evidence" value="ECO:0007669"/>
    <property type="project" value="TreeGrafter"/>
</dbReference>
<evidence type="ECO:0000256" key="1">
    <source>
        <dbReference type="SAM" id="SignalP"/>
    </source>
</evidence>
<reference evidence="2 3" key="1">
    <citation type="submission" date="2013-11" db="EMBL/GenBank/DDBJ databases">
        <title>Genome sequencing of Stegodyphus mimosarum.</title>
        <authorList>
            <person name="Bechsgaard J."/>
        </authorList>
    </citation>
    <scope>NUCLEOTIDE SEQUENCE [LARGE SCALE GENOMIC DNA]</scope>
</reference>
<proteinExistence type="predicted"/>